<evidence type="ECO:0000256" key="4">
    <source>
        <dbReference type="ARBA" id="ARBA00023136"/>
    </source>
</evidence>
<dbReference type="Pfam" id="PF03176">
    <property type="entry name" value="MMPL"/>
    <property type="match status" value="1"/>
</dbReference>
<feature type="transmembrane region" description="Helical" evidence="6">
    <location>
        <begin position="1005"/>
        <end position="1026"/>
    </location>
</feature>
<dbReference type="GO" id="GO:0016020">
    <property type="term" value="C:membrane"/>
    <property type="evidence" value="ECO:0007669"/>
    <property type="project" value="UniProtKB-SubCell"/>
</dbReference>
<dbReference type="Pfam" id="PF12349">
    <property type="entry name" value="Sterol-sensing"/>
    <property type="match status" value="1"/>
</dbReference>
<feature type="transmembrane region" description="Helical" evidence="6">
    <location>
        <begin position="460"/>
        <end position="486"/>
    </location>
</feature>
<dbReference type="InterPro" id="IPR042480">
    <property type="entry name" value="DISP3"/>
</dbReference>
<dbReference type="Gene3D" id="1.20.1640.10">
    <property type="entry name" value="Multidrug efflux transporter AcrB transmembrane domain"/>
    <property type="match status" value="2"/>
</dbReference>
<feature type="transmembrane region" description="Helical" evidence="6">
    <location>
        <begin position="823"/>
        <end position="845"/>
    </location>
</feature>
<evidence type="ECO:0000256" key="2">
    <source>
        <dbReference type="ARBA" id="ARBA00022692"/>
    </source>
</evidence>
<keyword evidence="3 6" id="KW-1133">Transmembrane helix</keyword>
<feature type="transmembrane region" description="Helical" evidence="6">
    <location>
        <begin position="1038"/>
        <end position="1056"/>
    </location>
</feature>
<gene>
    <name evidence="8" type="ORF">PSAL00342_LOCUS4300</name>
</gene>
<name>A0A7S3UDZ4_9CHLO</name>
<feature type="transmembrane region" description="Helical" evidence="6">
    <location>
        <begin position="353"/>
        <end position="377"/>
    </location>
</feature>
<dbReference type="EMBL" id="HBIS01004722">
    <property type="protein sequence ID" value="CAE0610465.1"/>
    <property type="molecule type" value="Transcribed_RNA"/>
</dbReference>
<feature type="domain" description="SSD" evidence="7">
    <location>
        <begin position="834"/>
        <end position="978"/>
    </location>
</feature>
<dbReference type="PROSITE" id="PS50156">
    <property type="entry name" value="SSD"/>
    <property type="match status" value="2"/>
</dbReference>
<dbReference type="PANTHER" id="PTHR46687">
    <property type="entry name" value="PROTEIN DISPATCHED HOMOLOG 3"/>
    <property type="match status" value="1"/>
</dbReference>
<feature type="transmembrane region" description="Helical" evidence="6">
    <location>
        <begin position="877"/>
        <end position="899"/>
    </location>
</feature>
<feature type="transmembrane region" description="Helical" evidence="6">
    <location>
        <begin position="852"/>
        <end position="871"/>
    </location>
</feature>
<keyword evidence="4 6" id="KW-0472">Membrane</keyword>
<dbReference type="InterPro" id="IPR053958">
    <property type="entry name" value="HMGCR/SNAP/NPC1-like_SSD"/>
</dbReference>
<feature type="region of interest" description="Disordered" evidence="5">
    <location>
        <begin position="1"/>
        <end position="60"/>
    </location>
</feature>
<sequence length="1060" mass="118420">MEGQEEHQENNGQTSHARNASHDEVLPSIQKTARVEDTTAAASEEADQEAHKTSNDNISTSTEVERYDSYSNAWAAVLDKAALLCAGILVGLMVSCTVIIALDPPSVNTSLQNFEAKSDIGEIHRSLQLASEDTAEAYRKIDHADIQSRVLAGSRDRDRVKWTLHVIFSSKEGTNMLHPQPLHEVKNIEEQIARFENYEKICAHNSTGICAEPDSILNYFLLQTDNQGRLEKEWVNTAAGKLATNDVLWYTDSSFNANNLKSSYLRSTFFFSVPDTFEGWEDRSSEQELYYKNWISLRLPDLRGLSTDTIQVNWVGDYITEHEIWLALLGDLKLCLIGMSMIALYCVVYFNSLFLATFGVLQIAFSFPLGFVLYRYIFGIHEVGMLEFLGFFLVLGIGIDDIFIFYGFYKASLQFPGVPLEKRLGYVFAHAGSSMFVTTCTSAMAFGANIFSTIPALQSFGLFMSLLVFVNFFLVLCWFPSILCLWEKHIKGTRADIAPVATFKHLWMSMKSSLPLIGGQLDALKCPQLSWKKYFILIKQWRYMCLIMTSSLVAVSAVFTSQIKPSEEFARFFPESHNVHFVSVLFDRLFLVNRQIYRGDRPPTDSASGGSHHGGGVPGIIDGPLTGSDSVANTELITLSWGLKGIQGYSSFGIGLEEDRPRVAYDDNFNISSRAAQQSVFDLCSVLEKEESMVKEVQRCFISSFASWTSRESQLSHRTATPLLIFPVPPQYFPPTLLQWLSEQPYWKRTRDVGYTVQSLPQPSYVKIMVRTTMSKSLRATDASAQYLRWKVFLSNWSTMDSWNAPPPKVSSPLFVRMATEEAAIQGLLQSLIISIASVIFALLIFTRSLTLSALAGITVTGITTVIVGFMKRPLGWSIGAVESVSLTFLVGLTVDYVLHLAKHFLASRHSSSMDRAKDAFTELGPSIFASAVTTILGVFPLFFCTVLAFVKVGLIVTLSITASLLFAFHLFVPLLLLLGSFVIRPWRSWQKVQRFNEALFCHSLRAFNASMALLLVCSVSIPSVRTYLYGNAGQTGIVLYLYASCVSLDISHSIMEKIK</sequence>
<evidence type="ECO:0000259" key="7">
    <source>
        <dbReference type="PROSITE" id="PS50156"/>
    </source>
</evidence>
<evidence type="ECO:0000256" key="6">
    <source>
        <dbReference type="SAM" id="Phobius"/>
    </source>
</evidence>
<feature type="transmembrane region" description="Helical" evidence="6">
    <location>
        <begin position="81"/>
        <end position="102"/>
    </location>
</feature>
<dbReference type="AlphaFoldDB" id="A0A7S3UDZ4"/>
<protein>
    <recommendedName>
        <fullName evidence="7">SSD domain-containing protein</fullName>
    </recommendedName>
</protein>
<dbReference type="InterPro" id="IPR004869">
    <property type="entry name" value="MMPL_dom"/>
</dbReference>
<dbReference type="InterPro" id="IPR000731">
    <property type="entry name" value="SSD"/>
</dbReference>
<dbReference type="PANTHER" id="PTHR46687:SF1">
    <property type="entry name" value="PROTEIN DISPATCHED HOMOLOG 3"/>
    <property type="match status" value="1"/>
</dbReference>
<feature type="transmembrane region" description="Helical" evidence="6">
    <location>
        <begin position="389"/>
        <end position="409"/>
    </location>
</feature>
<accession>A0A7S3UDZ4</accession>
<evidence type="ECO:0000256" key="3">
    <source>
        <dbReference type="ARBA" id="ARBA00022989"/>
    </source>
</evidence>
<dbReference type="SUPFAM" id="SSF82866">
    <property type="entry name" value="Multidrug efflux transporter AcrB transmembrane domain"/>
    <property type="match status" value="2"/>
</dbReference>
<feature type="transmembrane region" description="Helical" evidence="6">
    <location>
        <begin position="920"/>
        <end position="950"/>
    </location>
</feature>
<feature type="transmembrane region" description="Helical" evidence="6">
    <location>
        <begin position="424"/>
        <end position="448"/>
    </location>
</feature>
<organism evidence="8">
    <name type="scientific">Picocystis salinarum</name>
    <dbReference type="NCBI Taxonomy" id="88271"/>
    <lineage>
        <taxon>Eukaryota</taxon>
        <taxon>Viridiplantae</taxon>
        <taxon>Chlorophyta</taxon>
        <taxon>Picocystophyceae</taxon>
        <taxon>Picocystales</taxon>
        <taxon>Picocystaceae</taxon>
        <taxon>Picocystis</taxon>
    </lineage>
</organism>
<proteinExistence type="predicted"/>
<dbReference type="GO" id="GO:0005737">
    <property type="term" value="C:cytoplasm"/>
    <property type="evidence" value="ECO:0007669"/>
    <property type="project" value="TreeGrafter"/>
</dbReference>
<feature type="domain" description="SSD" evidence="7">
    <location>
        <begin position="355"/>
        <end position="485"/>
    </location>
</feature>
<feature type="transmembrane region" description="Helical" evidence="6">
    <location>
        <begin position="541"/>
        <end position="559"/>
    </location>
</feature>
<comment type="subcellular location">
    <subcellularLocation>
        <location evidence="1">Membrane</location>
        <topology evidence="1">Multi-pass membrane protein</topology>
    </subcellularLocation>
</comment>
<evidence type="ECO:0000313" key="8">
    <source>
        <dbReference type="EMBL" id="CAE0610465.1"/>
    </source>
</evidence>
<keyword evidence="2 6" id="KW-0812">Transmembrane</keyword>
<feature type="transmembrane region" description="Helical" evidence="6">
    <location>
        <begin position="956"/>
        <end position="984"/>
    </location>
</feature>
<evidence type="ECO:0000256" key="5">
    <source>
        <dbReference type="SAM" id="MobiDB-lite"/>
    </source>
</evidence>
<reference evidence="8" key="1">
    <citation type="submission" date="2021-01" db="EMBL/GenBank/DDBJ databases">
        <authorList>
            <person name="Corre E."/>
            <person name="Pelletier E."/>
            <person name="Niang G."/>
            <person name="Scheremetjew M."/>
            <person name="Finn R."/>
            <person name="Kale V."/>
            <person name="Holt S."/>
            <person name="Cochrane G."/>
            <person name="Meng A."/>
            <person name="Brown T."/>
            <person name="Cohen L."/>
        </authorList>
    </citation>
    <scope>NUCLEOTIDE SEQUENCE</scope>
    <source>
        <strain evidence="8">CCMP1897</strain>
    </source>
</reference>
<evidence type="ECO:0000256" key="1">
    <source>
        <dbReference type="ARBA" id="ARBA00004141"/>
    </source>
</evidence>